<dbReference type="AlphaFoldDB" id="A0A6N7M3D9"/>
<dbReference type="InterPro" id="IPR005654">
    <property type="entry name" value="ATPase_AFG1-like"/>
</dbReference>
<protein>
    <recommendedName>
        <fullName evidence="3">Cell division protein ZapE</fullName>
    </recommendedName>
    <alternativeName>
        <fullName evidence="3">Z ring-associated protein ZapE</fullName>
    </alternativeName>
</protein>
<dbReference type="EMBL" id="WIRE01000004">
    <property type="protein sequence ID" value="MQX54941.1"/>
    <property type="molecule type" value="Genomic_DNA"/>
</dbReference>
<keyword evidence="2 3" id="KW-0067">ATP-binding</keyword>
<comment type="caution">
    <text evidence="4">The sequence shown here is derived from an EMBL/GenBank/DDBJ whole genome shotgun (WGS) entry which is preliminary data.</text>
</comment>
<comment type="function">
    <text evidence="3">Reduces the stability of FtsZ polymers in the presence of ATP.</text>
</comment>
<evidence type="ECO:0000256" key="2">
    <source>
        <dbReference type="ARBA" id="ARBA00022840"/>
    </source>
</evidence>
<keyword evidence="1 3" id="KW-0547">Nucleotide-binding</keyword>
<keyword evidence="3" id="KW-0378">Hydrolase</keyword>
<dbReference type="Pfam" id="PF03969">
    <property type="entry name" value="AFG1_ATPase"/>
    <property type="match status" value="1"/>
</dbReference>
<evidence type="ECO:0000256" key="1">
    <source>
        <dbReference type="ARBA" id="ARBA00022741"/>
    </source>
</evidence>
<dbReference type="GO" id="GO:0051301">
    <property type="term" value="P:cell division"/>
    <property type="evidence" value="ECO:0007669"/>
    <property type="project" value="UniProtKB-UniRule"/>
</dbReference>
<evidence type="ECO:0000256" key="3">
    <source>
        <dbReference type="HAMAP-Rule" id="MF_01919"/>
    </source>
</evidence>
<comment type="subunit">
    <text evidence="3">Interacts with FtsZ.</text>
</comment>
<dbReference type="InterPro" id="IPR030870">
    <property type="entry name" value="ZapE"/>
</dbReference>
<dbReference type="GO" id="GO:0005737">
    <property type="term" value="C:cytoplasm"/>
    <property type="evidence" value="ECO:0007669"/>
    <property type="project" value="UniProtKB-SubCell"/>
</dbReference>
<feature type="binding site" evidence="3">
    <location>
        <begin position="62"/>
        <end position="69"/>
    </location>
    <ligand>
        <name>ATP</name>
        <dbReference type="ChEBI" id="CHEBI:30616"/>
    </ligand>
</feature>
<keyword evidence="3" id="KW-0131">Cell cycle</keyword>
<keyword evidence="5" id="KW-1185">Reference proteome</keyword>
<dbReference type="InterPro" id="IPR027417">
    <property type="entry name" value="P-loop_NTPase"/>
</dbReference>
<dbReference type="GO" id="GO:0005524">
    <property type="term" value="F:ATP binding"/>
    <property type="evidence" value="ECO:0007669"/>
    <property type="project" value="UniProtKB-UniRule"/>
</dbReference>
<dbReference type="CDD" id="cd00267">
    <property type="entry name" value="ABC_ATPase"/>
    <property type="match status" value="1"/>
</dbReference>
<dbReference type="NCBIfam" id="NF040713">
    <property type="entry name" value="ZapE"/>
    <property type="match status" value="1"/>
</dbReference>
<dbReference type="PANTHER" id="PTHR12169:SF6">
    <property type="entry name" value="AFG1-LIKE ATPASE"/>
    <property type="match status" value="1"/>
</dbReference>
<organism evidence="4 5">
    <name type="scientific">Alcanivorax sediminis</name>
    <dbReference type="NCBI Taxonomy" id="2663008"/>
    <lineage>
        <taxon>Bacteria</taxon>
        <taxon>Pseudomonadati</taxon>
        <taxon>Pseudomonadota</taxon>
        <taxon>Gammaproteobacteria</taxon>
        <taxon>Oceanospirillales</taxon>
        <taxon>Alcanivoracaceae</taxon>
        <taxon>Alcanivorax</taxon>
    </lineage>
</organism>
<name>A0A6N7M3D9_9GAMM</name>
<evidence type="ECO:0000313" key="5">
    <source>
        <dbReference type="Proteomes" id="UP000469421"/>
    </source>
</evidence>
<dbReference type="RefSeq" id="WP_153502534.1">
    <property type="nucleotide sequence ID" value="NZ_WIRE01000004.1"/>
</dbReference>
<dbReference type="GO" id="GO:0016887">
    <property type="term" value="F:ATP hydrolysis activity"/>
    <property type="evidence" value="ECO:0007669"/>
    <property type="project" value="UniProtKB-UniRule"/>
</dbReference>
<keyword evidence="3" id="KW-0963">Cytoplasm</keyword>
<dbReference type="Gene3D" id="3.40.50.300">
    <property type="entry name" value="P-loop containing nucleotide triphosphate hydrolases"/>
    <property type="match status" value="1"/>
</dbReference>
<dbReference type="SUPFAM" id="SSF52540">
    <property type="entry name" value="P-loop containing nucleoside triphosphate hydrolases"/>
    <property type="match status" value="1"/>
</dbReference>
<sequence length="360" mass="41778">MTPLEQYKVDLQREDFFQDAAQLQAVEALDDLYHRLLAGPGKGRLFGRFRRPQPQMGLYMWGGVGRGKTYLMDVFFEALPFEEKRRMHFHRFMQKVHREMRERQGEKNPLISIARKFASQARVLCFDEFFVTDITDAMILAGLMQELFANGVTLVATSNIVPDGLYKDGLQRARFLPAIELLKQHTQVLNVDGGTDYRLRLLEQAELYHCPLGEVADAFMRERFQTLEPDHSRHRESCNVLIEGRKIPAVQCADDVVWFDFKALCDGPRSQTDYIEIAREFHTVLVSNVEQMSASKDDMARRFINMVDEFYDRAVKLVVSAEAPIEDIYAGGRLDFEFERTRSRLQEMQSSEYLGREHRA</sequence>
<comment type="similarity">
    <text evidence="3">Belongs to the AFG1 ATPase family. ZapE subfamily.</text>
</comment>
<evidence type="ECO:0000313" key="4">
    <source>
        <dbReference type="EMBL" id="MQX54941.1"/>
    </source>
</evidence>
<gene>
    <name evidence="3 4" type="primary">zapE</name>
    <name evidence="4" type="ORF">GFN93_16985</name>
</gene>
<dbReference type="HAMAP" id="MF_01919">
    <property type="entry name" value="ZapE"/>
    <property type="match status" value="1"/>
</dbReference>
<dbReference type="GO" id="GO:0032153">
    <property type="term" value="C:cell division site"/>
    <property type="evidence" value="ECO:0007669"/>
    <property type="project" value="TreeGrafter"/>
</dbReference>
<comment type="subcellular location">
    <subcellularLocation>
        <location evidence="3">Cytoplasm</location>
    </subcellularLocation>
</comment>
<reference evidence="4 5" key="1">
    <citation type="submission" date="2019-10" db="EMBL/GenBank/DDBJ databases">
        <title>Alcanivorax sp.PA15-N-34 draft genome sequence.</title>
        <authorList>
            <person name="Liao X."/>
            <person name="Shao Z."/>
        </authorList>
    </citation>
    <scope>NUCLEOTIDE SEQUENCE [LARGE SCALE GENOMIC DNA]</scope>
    <source>
        <strain evidence="4 5">PA15-N-34</strain>
    </source>
</reference>
<keyword evidence="3 4" id="KW-0132">Cell division</keyword>
<dbReference type="PANTHER" id="PTHR12169">
    <property type="entry name" value="ATPASE N2B"/>
    <property type="match status" value="1"/>
</dbReference>
<proteinExistence type="inferred from homology"/>
<accession>A0A6N7M3D9</accession>
<dbReference type="Proteomes" id="UP000469421">
    <property type="component" value="Unassembled WGS sequence"/>
</dbReference>